<dbReference type="SUPFAM" id="SSF46689">
    <property type="entry name" value="Homeodomain-like"/>
    <property type="match status" value="1"/>
</dbReference>
<gene>
    <name evidence="4" type="ORF">P6P90_14175</name>
</gene>
<protein>
    <submittedName>
        <fullName evidence="4">TetR family transcriptional regulator C-terminal domain-containing protein</fullName>
    </submittedName>
</protein>
<dbReference type="InterPro" id="IPR013571">
    <property type="entry name" value="Tscrpt_reg_QacR_C"/>
</dbReference>
<proteinExistence type="predicted"/>
<evidence type="ECO:0000313" key="4">
    <source>
        <dbReference type="EMBL" id="MDG5755093.1"/>
    </source>
</evidence>
<accession>A0ABT6H898</accession>
<dbReference type="InterPro" id="IPR036271">
    <property type="entry name" value="Tet_transcr_reg_TetR-rel_C_sf"/>
</dbReference>
<comment type="caution">
    <text evidence="4">The sequence shown here is derived from an EMBL/GenBank/DDBJ whole genome shotgun (WGS) entry which is preliminary data.</text>
</comment>
<evidence type="ECO:0000313" key="5">
    <source>
        <dbReference type="Proteomes" id="UP001218246"/>
    </source>
</evidence>
<dbReference type="Pfam" id="PF08360">
    <property type="entry name" value="TetR_C_5"/>
    <property type="match status" value="1"/>
</dbReference>
<dbReference type="RefSeq" id="WP_124565970.1">
    <property type="nucleotide sequence ID" value="NZ_JARRRY010000017.1"/>
</dbReference>
<evidence type="ECO:0000256" key="1">
    <source>
        <dbReference type="ARBA" id="ARBA00023125"/>
    </source>
</evidence>
<feature type="DNA-binding region" description="H-T-H motif" evidence="2">
    <location>
        <begin position="33"/>
        <end position="52"/>
    </location>
</feature>
<dbReference type="Gene3D" id="1.10.10.60">
    <property type="entry name" value="Homeodomain-like"/>
    <property type="match status" value="1"/>
</dbReference>
<dbReference type="Pfam" id="PF00440">
    <property type="entry name" value="TetR_N"/>
    <property type="match status" value="1"/>
</dbReference>
<dbReference type="PRINTS" id="PR00455">
    <property type="entry name" value="HTHTETR"/>
</dbReference>
<dbReference type="Proteomes" id="UP001218246">
    <property type="component" value="Unassembled WGS sequence"/>
</dbReference>
<feature type="domain" description="HTH tetR-type" evidence="3">
    <location>
        <begin position="10"/>
        <end position="70"/>
    </location>
</feature>
<dbReference type="InterPro" id="IPR009057">
    <property type="entry name" value="Homeodomain-like_sf"/>
</dbReference>
<dbReference type="PANTHER" id="PTHR30055">
    <property type="entry name" value="HTH-TYPE TRANSCRIPTIONAL REGULATOR RUTR"/>
    <property type="match status" value="1"/>
</dbReference>
<sequence length="198" mass="23054">MEQKRRKDGEQVKREIALQTKELFASKGYAATSMEDICGVTGRSKGSIYYYFKSKDELFLFLVKMHIQDWMLAWAEKEAKIATSTEKLYALAEHFAEDFENPLMKVMDEFIMSQAVSQDTLHDMLMWNRASHDMYKELIIEGMERGEFKNDRPEDVMYILQGTLSGLGTLYFELEAEQVKRLYKRSIDLLLTGIAARD</sequence>
<dbReference type="EMBL" id="JARULN010000018">
    <property type="protein sequence ID" value="MDG5755093.1"/>
    <property type="molecule type" value="Genomic_DNA"/>
</dbReference>
<keyword evidence="5" id="KW-1185">Reference proteome</keyword>
<reference evidence="4 5" key="1">
    <citation type="submission" date="2023-04" db="EMBL/GenBank/DDBJ databases">
        <title>Ectobacillus antri isolated from activated sludge.</title>
        <authorList>
            <person name="Yan P."/>
            <person name="Liu X."/>
        </authorList>
    </citation>
    <scope>NUCLEOTIDE SEQUENCE [LARGE SCALE GENOMIC DNA]</scope>
    <source>
        <strain evidence="4 5">C18H</strain>
    </source>
</reference>
<keyword evidence="1 2" id="KW-0238">DNA-binding</keyword>
<dbReference type="InterPro" id="IPR001647">
    <property type="entry name" value="HTH_TetR"/>
</dbReference>
<evidence type="ECO:0000259" key="3">
    <source>
        <dbReference type="PROSITE" id="PS50977"/>
    </source>
</evidence>
<dbReference type="PANTHER" id="PTHR30055:SF211">
    <property type="entry name" value="TRANSCRIPTIONAL REGULATOR, TETR FAMILY"/>
    <property type="match status" value="1"/>
</dbReference>
<dbReference type="PROSITE" id="PS50977">
    <property type="entry name" value="HTH_TETR_2"/>
    <property type="match status" value="1"/>
</dbReference>
<evidence type="ECO:0000256" key="2">
    <source>
        <dbReference type="PROSITE-ProRule" id="PRU00335"/>
    </source>
</evidence>
<name>A0ABT6H898_9BACI</name>
<organism evidence="4 5">
    <name type="scientific">Ectobacillus antri</name>
    <dbReference type="NCBI Taxonomy" id="2486280"/>
    <lineage>
        <taxon>Bacteria</taxon>
        <taxon>Bacillati</taxon>
        <taxon>Bacillota</taxon>
        <taxon>Bacilli</taxon>
        <taxon>Bacillales</taxon>
        <taxon>Bacillaceae</taxon>
        <taxon>Ectobacillus</taxon>
    </lineage>
</organism>
<dbReference type="Gene3D" id="1.10.357.10">
    <property type="entry name" value="Tetracycline Repressor, domain 2"/>
    <property type="match status" value="1"/>
</dbReference>
<dbReference type="SUPFAM" id="SSF48498">
    <property type="entry name" value="Tetracyclin repressor-like, C-terminal domain"/>
    <property type="match status" value="1"/>
</dbReference>
<dbReference type="InterPro" id="IPR050109">
    <property type="entry name" value="HTH-type_TetR-like_transc_reg"/>
</dbReference>